<dbReference type="InterPro" id="IPR013083">
    <property type="entry name" value="Znf_RING/FYVE/PHD"/>
</dbReference>
<evidence type="ECO:0000313" key="3">
    <source>
        <dbReference type="EMBL" id="BCS25019.1"/>
    </source>
</evidence>
<dbReference type="Proteomes" id="UP000654913">
    <property type="component" value="Chromosome 4"/>
</dbReference>
<evidence type="ECO:0000256" key="2">
    <source>
        <dbReference type="SAM" id="MobiDB-lite"/>
    </source>
</evidence>
<dbReference type="AlphaFoldDB" id="A0A7R7XQP2"/>
<dbReference type="EMBL" id="AP024446">
    <property type="protein sequence ID" value="BCS25019.1"/>
    <property type="molecule type" value="Genomic_DNA"/>
</dbReference>
<dbReference type="GeneID" id="64975024"/>
<dbReference type="KEGG" id="apuu:APUU_41463S"/>
<dbReference type="SUPFAM" id="SSF57903">
    <property type="entry name" value="FYVE/PHD zinc finger"/>
    <property type="match status" value="1"/>
</dbReference>
<feature type="compositionally biased region" description="Pro residues" evidence="2">
    <location>
        <begin position="147"/>
        <end position="164"/>
    </location>
</feature>
<feature type="region of interest" description="Disordered" evidence="2">
    <location>
        <begin position="196"/>
        <end position="250"/>
    </location>
</feature>
<evidence type="ECO:0000313" key="4">
    <source>
        <dbReference type="Proteomes" id="UP000654913"/>
    </source>
</evidence>
<evidence type="ECO:0000256" key="1">
    <source>
        <dbReference type="SAM" id="Coils"/>
    </source>
</evidence>
<dbReference type="OrthoDB" id="336088at2759"/>
<reference evidence="3" key="1">
    <citation type="submission" date="2021-01" db="EMBL/GenBank/DDBJ databases">
        <authorList>
            <consortium name="Aspergillus puulaauensis MK2 genome sequencing consortium"/>
            <person name="Kazuki M."/>
            <person name="Futagami T."/>
        </authorList>
    </citation>
    <scope>NUCLEOTIDE SEQUENCE</scope>
    <source>
        <strain evidence="3">MK2</strain>
    </source>
</reference>
<reference evidence="3" key="2">
    <citation type="submission" date="2021-02" db="EMBL/GenBank/DDBJ databases">
        <title>Aspergillus puulaauensis MK2 genome sequence.</title>
        <authorList>
            <person name="Futagami T."/>
            <person name="Mori K."/>
            <person name="Kadooka C."/>
            <person name="Tanaka T."/>
        </authorList>
    </citation>
    <scope>NUCLEOTIDE SEQUENCE</scope>
    <source>
        <strain evidence="3">MK2</strain>
    </source>
</reference>
<gene>
    <name evidence="3" type="ORF">APUU_41463S</name>
</gene>
<dbReference type="RefSeq" id="XP_041557213.1">
    <property type="nucleotide sequence ID" value="XM_041704648.1"/>
</dbReference>
<accession>A0A7R7XQP2</accession>
<sequence length="376" mass="41193">MAPRRSRKEKPQTSSHGTQRKRARRDSPVGDPEESHHNTQSDQERMPVMTGSTSQPSAISWHATVKAFEEEPLASQVQRYKDWRRSGSANEKICRVCSQPGDLHPCHTCRPAFHAACIPQGSYHGSHNRLFCTLCVQRGWHVAAPALTPPASPTPEPVQQPDPRVPSTSAMSIPSLITSALGSDVQSEALPIPQAQVPPANALPSSDSNHTTQGQVSASGSADVPNGGSPHENTTGFPNSSRSKRKRNSRFTTLSSDVDASLSILYRELESTASLKAQVEELQNRNLEFLQGIKIRDNNIAALRRDLQRRKSADEELERLKASAFSSDSLKQKVADLEAQNARLHAELQASREQTATAQELVNDWKGKLAQLLNTS</sequence>
<name>A0A7R7XQP2_9EURO</name>
<dbReference type="InterPro" id="IPR011011">
    <property type="entry name" value="Znf_FYVE_PHD"/>
</dbReference>
<feature type="region of interest" description="Disordered" evidence="2">
    <location>
        <begin position="146"/>
        <end position="170"/>
    </location>
</feature>
<organism evidence="3 4">
    <name type="scientific">Aspergillus puulaauensis</name>
    <dbReference type="NCBI Taxonomy" id="1220207"/>
    <lineage>
        <taxon>Eukaryota</taxon>
        <taxon>Fungi</taxon>
        <taxon>Dikarya</taxon>
        <taxon>Ascomycota</taxon>
        <taxon>Pezizomycotina</taxon>
        <taxon>Eurotiomycetes</taxon>
        <taxon>Eurotiomycetidae</taxon>
        <taxon>Eurotiales</taxon>
        <taxon>Aspergillaceae</taxon>
        <taxon>Aspergillus</taxon>
    </lineage>
</organism>
<keyword evidence="1" id="KW-0175">Coiled coil</keyword>
<evidence type="ECO:0008006" key="5">
    <source>
        <dbReference type="Google" id="ProtNLM"/>
    </source>
</evidence>
<feature type="coiled-coil region" evidence="1">
    <location>
        <begin position="303"/>
        <end position="354"/>
    </location>
</feature>
<dbReference type="Gene3D" id="3.30.40.10">
    <property type="entry name" value="Zinc/RING finger domain, C3HC4 (zinc finger)"/>
    <property type="match status" value="1"/>
</dbReference>
<feature type="compositionally biased region" description="Basic and acidic residues" evidence="2">
    <location>
        <begin position="25"/>
        <end position="45"/>
    </location>
</feature>
<protein>
    <recommendedName>
        <fullName evidence="5">PHD-type domain-containing protein</fullName>
    </recommendedName>
</protein>
<feature type="compositionally biased region" description="Polar residues" evidence="2">
    <location>
        <begin position="203"/>
        <end position="220"/>
    </location>
</feature>
<feature type="region of interest" description="Disordered" evidence="2">
    <location>
        <begin position="1"/>
        <end position="57"/>
    </location>
</feature>
<proteinExistence type="predicted"/>
<keyword evidence="4" id="KW-1185">Reference proteome</keyword>